<gene>
    <name evidence="3" type="ORF">MNOR_LOCUS6631</name>
</gene>
<comment type="caution">
    <text evidence="3">The sequence shown here is derived from an EMBL/GenBank/DDBJ whole genome shotgun (WGS) entry which is preliminary data.</text>
</comment>
<keyword evidence="1" id="KW-1133">Transmembrane helix</keyword>
<evidence type="ECO:0000256" key="2">
    <source>
        <dbReference type="SAM" id="SignalP"/>
    </source>
</evidence>
<feature type="transmembrane region" description="Helical" evidence="1">
    <location>
        <begin position="85"/>
        <end position="107"/>
    </location>
</feature>
<dbReference type="AlphaFoldDB" id="A0AAV2Q1L6"/>
<dbReference type="EMBL" id="CAXKWB010002766">
    <property type="protein sequence ID" value="CAL4067617.1"/>
    <property type="molecule type" value="Genomic_DNA"/>
</dbReference>
<name>A0AAV2Q1L6_MEGNR</name>
<keyword evidence="1" id="KW-0812">Transmembrane</keyword>
<organism evidence="3 4">
    <name type="scientific">Meganyctiphanes norvegica</name>
    <name type="common">Northern krill</name>
    <name type="synonym">Thysanopoda norvegica</name>
    <dbReference type="NCBI Taxonomy" id="48144"/>
    <lineage>
        <taxon>Eukaryota</taxon>
        <taxon>Metazoa</taxon>
        <taxon>Ecdysozoa</taxon>
        <taxon>Arthropoda</taxon>
        <taxon>Crustacea</taxon>
        <taxon>Multicrustacea</taxon>
        <taxon>Malacostraca</taxon>
        <taxon>Eumalacostraca</taxon>
        <taxon>Eucarida</taxon>
        <taxon>Euphausiacea</taxon>
        <taxon>Euphausiidae</taxon>
        <taxon>Meganyctiphanes</taxon>
    </lineage>
</organism>
<proteinExistence type="predicted"/>
<evidence type="ECO:0000256" key="1">
    <source>
        <dbReference type="SAM" id="Phobius"/>
    </source>
</evidence>
<sequence>MKVNLNMASLVVALLNTYAGAEAPVKKKIGDISIGAGIQMRTDIANILTDSTPSMRFKLGMSVPVDLANMDRGSTVGMTESLTTAILGFLLILAVVAGPLGYALNAFGKLYKEQQVMWT</sequence>
<feature type="chain" id="PRO_5043965694" evidence="2">
    <location>
        <begin position="22"/>
        <end position="119"/>
    </location>
</feature>
<keyword evidence="4" id="KW-1185">Reference proteome</keyword>
<reference evidence="3 4" key="1">
    <citation type="submission" date="2024-05" db="EMBL/GenBank/DDBJ databases">
        <authorList>
            <person name="Wallberg A."/>
        </authorList>
    </citation>
    <scope>NUCLEOTIDE SEQUENCE [LARGE SCALE GENOMIC DNA]</scope>
</reference>
<keyword evidence="2" id="KW-0732">Signal</keyword>
<evidence type="ECO:0000313" key="3">
    <source>
        <dbReference type="EMBL" id="CAL4067617.1"/>
    </source>
</evidence>
<protein>
    <submittedName>
        <fullName evidence="3">Uncharacterized protein</fullName>
    </submittedName>
</protein>
<dbReference type="Proteomes" id="UP001497623">
    <property type="component" value="Unassembled WGS sequence"/>
</dbReference>
<accession>A0AAV2Q1L6</accession>
<feature type="signal peptide" evidence="2">
    <location>
        <begin position="1"/>
        <end position="21"/>
    </location>
</feature>
<feature type="non-terminal residue" evidence="3">
    <location>
        <position position="119"/>
    </location>
</feature>
<keyword evidence="1" id="KW-0472">Membrane</keyword>
<evidence type="ECO:0000313" key="4">
    <source>
        <dbReference type="Proteomes" id="UP001497623"/>
    </source>
</evidence>